<feature type="domain" description="HIT" evidence="4">
    <location>
        <begin position="17"/>
        <end position="120"/>
    </location>
</feature>
<sequence length="160" mass="17380">MTSAATTTPAALHKPCIFCSIANKKIPASIVYEDDDFVAFLDIHPIRPGHVLLVSREHHDYFDDMPPALAARFIQLGQRLSKAMKGIHGVERVSFLCTGTDIAHVHAHLVPLFASTDITSTAYIEQKGLSFAPAPLASDEELARQSALLQQALAAAHQLE</sequence>
<comment type="caution">
    <text evidence="5">The sequence shown here is derived from an EMBL/GenBank/DDBJ whole genome shotgun (WGS) entry which is preliminary data.</text>
</comment>
<evidence type="ECO:0000259" key="4">
    <source>
        <dbReference type="PROSITE" id="PS51084"/>
    </source>
</evidence>
<keyword evidence="6" id="KW-1185">Reference proteome</keyword>
<dbReference type="PRINTS" id="PR00332">
    <property type="entry name" value="HISTRIAD"/>
</dbReference>
<evidence type="ECO:0000313" key="6">
    <source>
        <dbReference type="Proteomes" id="UP000554144"/>
    </source>
</evidence>
<accession>A0A853H1L1</accession>
<dbReference type="PROSITE" id="PS51084">
    <property type="entry name" value="HIT_2"/>
    <property type="match status" value="1"/>
</dbReference>
<feature type="short sequence motif" description="Histidine triad motif" evidence="2 3">
    <location>
        <begin position="104"/>
        <end position="108"/>
    </location>
</feature>
<dbReference type="OrthoDB" id="9784774at2"/>
<dbReference type="Gene3D" id="3.30.428.10">
    <property type="entry name" value="HIT-like"/>
    <property type="match status" value="1"/>
</dbReference>
<dbReference type="AlphaFoldDB" id="A0A853H1L1"/>
<evidence type="ECO:0000256" key="2">
    <source>
        <dbReference type="PIRSR" id="PIRSR601310-3"/>
    </source>
</evidence>
<dbReference type="EMBL" id="JACCEV010000001">
    <property type="protein sequence ID" value="NYT84044.1"/>
    <property type="molecule type" value="Genomic_DNA"/>
</dbReference>
<protein>
    <submittedName>
        <fullName evidence="5">HIT family protein</fullName>
    </submittedName>
</protein>
<dbReference type="Proteomes" id="UP000554144">
    <property type="component" value="Unassembled WGS sequence"/>
</dbReference>
<dbReference type="Pfam" id="PF01230">
    <property type="entry name" value="HIT"/>
    <property type="match status" value="1"/>
</dbReference>
<proteinExistence type="predicted"/>
<dbReference type="RefSeq" id="WP_130038760.1">
    <property type="nucleotide sequence ID" value="NZ_JACCEV010000001.1"/>
</dbReference>
<feature type="active site" description="Tele-AMP-histidine intermediate" evidence="1">
    <location>
        <position position="106"/>
    </location>
</feature>
<dbReference type="PANTHER" id="PTHR46648">
    <property type="entry name" value="HIT FAMILY PROTEIN 1"/>
    <property type="match status" value="1"/>
</dbReference>
<dbReference type="GO" id="GO:0003824">
    <property type="term" value="F:catalytic activity"/>
    <property type="evidence" value="ECO:0007669"/>
    <property type="project" value="InterPro"/>
</dbReference>
<name>A0A853H1L1_9BURK</name>
<dbReference type="GO" id="GO:0009117">
    <property type="term" value="P:nucleotide metabolic process"/>
    <property type="evidence" value="ECO:0007669"/>
    <property type="project" value="TreeGrafter"/>
</dbReference>
<evidence type="ECO:0000256" key="3">
    <source>
        <dbReference type="PROSITE-ProRule" id="PRU00464"/>
    </source>
</evidence>
<dbReference type="SUPFAM" id="SSF54197">
    <property type="entry name" value="HIT-like"/>
    <property type="match status" value="1"/>
</dbReference>
<reference evidence="5 6" key="1">
    <citation type="submission" date="2020-07" db="EMBL/GenBank/DDBJ databases">
        <title>Taxonomic revisions and descriptions of new bacterial species based on genomic comparisons in the high-G+C-content subgroup of the family Alcaligenaceae.</title>
        <authorList>
            <person name="Szabo A."/>
            <person name="Felfoldi T."/>
        </authorList>
    </citation>
    <scope>NUCLEOTIDE SEQUENCE [LARGE SCALE GENOMIC DNA]</scope>
    <source>
        <strain evidence="5 6">DSM 25667</strain>
    </source>
</reference>
<dbReference type="InterPro" id="IPR036265">
    <property type="entry name" value="HIT-like_sf"/>
</dbReference>
<evidence type="ECO:0000313" key="5">
    <source>
        <dbReference type="EMBL" id="NYT84044.1"/>
    </source>
</evidence>
<dbReference type="InterPro" id="IPR011146">
    <property type="entry name" value="HIT-like"/>
</dbReference>
<organism evidence="5 6">
    <name type="scientific">Pollutimonas harenae</name>
    <dbReference type="NCBI Taxonomy" id="657015"/>
    <lineage>
        <taxon>Bacteria</taxon>
        <taxon>Pseudomonadati</taxon>
        <taxon>Pseudomonadota</taxon>
        <taxon>Betaproteobacteria</taxon>
        <taxon>Burkholderiales</taxon>
        <taxon>Alcaligenaceae</taxon>
        <taxon>Pollutimonas</taxon>
    </lineage>
</organism>
<evidence type="ECO:0000256" key="1">
    <source>
        <dbReference type="PIRSR" id="PIRSR601310-1"/>
    </source>
</evidence>
<gene>
    <name evidence="5" type="ORF">H0A62_00380</name>
</gene>
<dbReference type="PANTHER" id="PTHR46648:SF1">
    <property type="entry name" value="ADENOSINE 5'-MONOPHOSPHORAMIDASE HNT1"/>
    <property type="match status" value="1"/>
</dbReference>
<dbReference type="InterPro" id="IPR001310">
    <property type="entry name" value="Histidine_triad_HIT"/>
</dbReference>